<sequence length="329" mass="33958">MCASTAFHSPAEAARQIGLSAKALRLYEQRGLVAPLRDAAGWRHYGPVQMARLNQIAMLRRLGLSLAGIARVLEGDSATLAAALAAHQAGLEGRMRDLAGQAERLRGLRAGLAAGAATPAEALAGLAAPWIALDLPWPWGGERFELAAPRPLVFLTGPLGSGKTRLGRALAAAVPGGAFLALDRRLPPGLVPGDAAASLAWLVEDGATPCPALECLLAALAAEGPRLWVVDMVEQGLDAATQQALVAHLRRRGPAATPLVLMTRSCAILDLPALEEAEAVLFCPASHAPPLLVPPCPGAPGQEAVASCLAPPEVRARTEGMVAVLPGRC</sequence>
<reference evidence="6 7" key="1">
    <citation type="submission" date="2020-03" db="EMBL/GenBank/DDBJ databases">
        <title>Roseomonas selenitidurans sp. nov. isolated from urban soil.</title>
        <authorList>
            <person name="Liu H."/>
        </authorList>
    </citation>
    <scope>NUCLEOTIDE SEQUENCE [LARGE SCALE GENOMIC DNA]</scope>
    <source>
        <strain evidence="6 7">BU-1</strain>
    </source>
</reference>
<keyword evidence="7" id="KW-1185">Reference proteome</keyword>
<dbReference type="InterPro" id="IPR000551">
    <property type="entry name" value="MerR-type_HTH_dom"/>
</dbReference>
<dbReference type="InterPro" id="IPR027417">
    <property type="entry name" value="P-loop_NTPase"/>
</dbReference>
<dbReference type="Gene3D" id="3.40.50.300">
    <property type="entry name" value="P-loop containing nucleotide triphosphate hydrolases"/>
    <property type="match status" value="1"/>
</dbReference>
<organism evidence="6 7">
    <name type="scientific">Falsiroseomonas selenitidurans</name>
    <dbReference type="NCBI Taxonomy" id="2716335"/>
    <lineage>
        <taxon>Bacteria</taxon>
        <taxon>Pseudomonadati</taxon>
        <taxon>Pseudomonadota</taxon>
        <taxon>Alphaproteobacteria</taxon>
        <taxon>Acetobacterales</taxon>
        <taxon>Roseomonadaceae</taxon>
        <taxon>Falsiroseomonas</taxon>
    </lineage>
</organism>
<dbReference type="RefSeq" id="WP_168033745.1">
    <property type="nucleotide sequence ID" value="NZ_JAAVNE010000036.1"/>
</dbReference>
<keyword evidence="4" id="KW-0804">Transcription</keyword>
<evidence type="ECO:0000256" key="2">
    <source>
        <dbReference type="ARBA" id="ARBA00023015"/>
    </source>
</evidence>
<keyword evidence="2" id="KW-0805">Transcription regulation</keyword>
<dbReference type="EMBL" id="JAAVNE010000036">
    <property type="protein sequence ID" value="NKC33017.1"/>
    <property type="molecule type" value="Genomic_DNA"/>
</dbReference>
<comment type="caution">
    <text evidence="6">The sequence shown here is derived from an EMBL/GenBank/DDBJ whole genome shotgun (WGS) entry which is preliminary data.</text>
</comment>
<evidence type="ECO:0000256" key="3">
    <source>
        <dbReference type="ARBA" id="ARBA00023125"/>
    </source>
</evidence>
<dbReference type="SMART" id="SM00422">
    <property type="entry name" value="HTH_MERR"/>
    <property type="match status" value="1"/>
</dbReference>
<dbReference type="SUPFAM" id="SSF46955">
    <property type="entry name" value="Putative DNA-binding domain"/>
    <property type="match status" value="1"/>
</dbReference>
<evidence type="ECO:0000256" key="4">
    <source>
        <dbReference type="ARBA" id="ARBA00023163"/>
    </source>
</evidence>
<dbReference type="PANTHER" id="PTHR30204:SF69">
    <property type="entry name" value="MERR-FAMILY TRANSCRIPTIONAL REGULATOR"/>
    <property type="match status" value="1"/>
</dbReference>
<dbReference type="PANTHER" id="PTHR30204">
    <property type="entry name" value="REDOX-CYCLING DRUG-SENSING TRANSCRIPTIONAL ACTIVATOR SOXR"/>
    <property type="match status" value="1"/>
</dbReference>
<evidence type="ECO:0000313" key="7">
    <source>
        <dbReference type="Proteomes" id="UP000787635"/>
    </source>
</evidence>
<dbReference type="PROSITE" id="PS00552">
    <property type="entry name" value="HTH_MERR_1"/>
    <property type="match status" value="1"/>
</dbReference>
<gene>
    <name evidence="6" type="ORF">HEQ75_19280</name>
</gene>
<dbReference type="InterPro" id="IPR009061">
    <property type="entry name" value="DNA-bd_dom_put_sf"/>
</dbReference>
<accession>A0ABX1E746</accession>
<dbReference type="Proteomes" id="UP000787635">
    <property type="component" value="Unassembled WGS sequence"/>
</dbReference>
<dbReference type="CDD" id="cd00592">
    <property type="entry name" value="HTH_MerR-like"/>
    <property type="match status" value="1"/>
</dbReference>
<evidence type="ECO:0000313" key="6">
    <source>
        <dbReference type="EMBL" id="NKC33017.1"/>
    </source>
</evidence>
<name>A0ABX1E746_9PROT</name>
<proteinExistence type="predicted"/>
<dbReference type="Gene3D" id="1.10.1660.10">
    <property type="match status" value="1"/>
</dbReference>
<keyword evidence="3" id="KW-0238">DNA-binding</keyword>
<dbReference type="PROSITE" id="PS50937">
    <property type="entry name" value="HTH_MERR_2"/>
    <property type="match status" value="1"/>
</dbReference>
<dbReference type="InterPro" id="IPR047057">
    <property type="entry name" value="MerR_fam"/>
</dbReference>
<protein>
    <submittedName>
        <fullName evidence="6">MerR family transcriptional regulator</fullName>
    </submittedName>
</protein>
<evidence type="ECO:0000256" key="1">
    <source>
        <dbReference type="ARBA" id="ARBA00022491"/>
    </source>
</evidence>
<feature type="domain" description="HTH merR-type" evidence="5">
    <location>
        <begin position="7"/>
        <end position="75"/>
    </location>
</feature>
<dbReference type="Pfam" id="PF13411">
    <property type="entry name" value="MerR_1"/>
    <property type="match status" value="1"/>
</dbReference>
<evidence type="ECO:0000259" key="5">
    <source>
        <dbReference type="PROSITE" id="PS50937"/>
    </source>
</evidence>
<keyword evidence="1" id="KW-0678">Repressor</keyword>
<dbReference type="SUPFAM" id="SSF52540">
    <property type="entry name" value="P-loop containing nucleoside triphosphate hydrolases"/>
    <property type="match status" value="1"/>
</dbReference>